<evidence type="ECO:0000256" key="6">
    <source>
        <dbReference type="ARBA" id="ARBA00022777"/>
    </source>
</evidence>
<dbReference type="Proteomes" id="UP001356427">
    <property type="component" value="Unassembled WGS sequence"/>
</dbReference>
<feature type="domain" description="AGC-kinase C-terminal" evidence="11">
    <location>
        <begin position="243"/>
        <end position="308"/>
    </location>
</feature>
<evidence type="ECO:0000256" key="1">
    <source>
        <dbReference type="ARBA" id="ARBA00009793"/>
    </source>
</evidence>
<feature type="domain" description="Protein kinase" evidence="10">
    <location>
        <begin position="1"/>
        <end position="242"/>
    </location>
</feature>
<dbReference type="PROSITE" id="PS50011">
    <property type="entry name" value="PROTEIN_KINASE_DOM"/>
    <property type="match status" value="1"/>
</dbReference>
<dbReference type="GO" id="GO:0005524">
    <property type="term" value="F:ATP binding"/>
    <property type="evidence" value="ECO:0007669"/>
    <property type="project" value="UniProtKB-KW"/>
</dbReference>
<evidence type="ECO:0000313" key="12">
    <source>
        <dbReference type="EMBL" id="KAK6309627.1"/>
    </source>
</evidence>
<dbReference type="InterPro" id="IPR008271">
    <property type="entry name" value="Ser/Thr_kinase_AS"/>
</dbReference>
<evidence type="ECO:0000259" key="10">
    <source>
        <dbReference type="PROSITE" id="PS50011"/>
    </source>
</evidence>
<dbReference type="PANTHER" id="PTHR24355">
    <property type="entry name" value="G PROTEIN-COUPLED RECEPTOR KINASE/RIBOSOMAL PROTEIN S6 KINASE"/>
    <property type="match status" value="1"/>
</dbReference>
<comment type="similarity">
    <text evidence="1 9">Belongs to the protein kinase superfamily. AGC Ser/Thr protein kinase family. GPRK subfamily.</text>
</comment>
<keyword evidence="3" id="KW-0597">Phosphoprotein</keyword>
<dbReference type="AlphaFoldDB" id="A0AAN8LJ98"/>
<dbReference type="SUPFAM" id="SSF56112">
    <property type="entry name" value="Protein kinase-like (PK-like)"/>
    <property type="match status" value="1"/>
</dbReference>
<evidence type="ECO:0000256" key="3">
    <source>
        <dbReference type="ARBA" id="ARBA00022553"/>
    </source>
</evidence>
<dbReference type="Pfam" id="PF00069">
    <property type="entry name" value="Pkinase"/>
    <property type="match status" value="1"/>
</dbReference>
<dbReference type="GO" id="GO:0005737">
    <property type="term" value="C:cytoplasm"/>
    <property type="evidence" value="ECO:0007669"/>
    <property type="project" value="TreeGrafter"/>
</dbReference>
<protein>
    <recommendedName>
        <fullName evidence="9">G protein-coupled receptor kinase</fullName>
        <ecNumber evidence="9">2.7.11.-</ecNumber>
    </recommendedName>
</protein>
<keyword evidence="7 9" id="KW-0067">ATP-binding</keyword>
<evidence type="ECO:0000259" key="11">
    <source>
        <dbReference type="PROSITE" id="PS51285"/>
    </source>
</evidence>
<dbReference type="EMBL" id="JAGTTL010000017">
    <property type="protein sequence ID" value="KAK6309627.1"/>
    <property type="molecule type" value="Genomic_DNA"/>
</dbReference>
<comment type="caution">
    <text evidence="12">The sequence shown here is derived from an EMBL/GenBank/DDBJ whole genome shotgun (WGS) entry which is preliminary data.</text>
</comment>
<dbReference type="InterPro" id="IPR011009">
    <property type="entry name" value="Kinase-like_dom_sf"/>
</dbReference>
<keyword evidence="4 9" id="KW-0808">Transferase</keyword>
<dbReference type="SMART" id="SM00220">
    <property type="entry name" value="S_TKc"/>
    <property type="match status" value="1"/>
</dbReference>
<keyword evidence="5 9" id="KW-0547">Nucleotide-binding</keyword>
<dbReference type="Gene3D" id="1.10.510.10">
    <property type="entry name" value="Transferase(Phosphotransferase) domain 1"/>
    <property type="match status" value="1"/>
</dbReference>
<evidence type="ECO:0000256" key="7">
    <source>
        <dbReference type="ARBA" id="ARBA00022840"/>
    </source>
</evidence>
<evidence type="ECO:0000256" key="5">
    <source>
        <dbReference type="ARBA" id="ARBA00022741"/>
    </source>
</evidence>
<evidence type="ECO:0000313" key="13">
    <source>
        <dbReference type="Proteomes" id="UP001356427"/>
    </source>
</evidence>
<evidence type="ECO:0000256" key="9">
    <source>
        <dbReference type="RuleBase" id="RU000308"/>
    </source>
</evidence>
<keyword evidence="2 9" id="KW-0723">Serine/threonine-protein kinase</keyword>
<dbReference type="GO" id="GO:0009966">
    <property type="term" value="P:regulation of signal transduction"/>
    <property type="evidence" value="ECO:0007669"/>
    <property type="project" value="TreeGrafter"/>
</dbReference>
<organism evidence="12 13">
    <name type="scientific">Coregonus suidteri</name>
    <dbReference type="NCBI Taxonomy" id="861788"/>
    <lineage>
        <taxon>Eukaryota</taxon>
        <taxon>Metazoa</taxon>
        <taxon>Chordata</taxon>
        <taxon>Craniata</taxon>
        <taxon>Vertebrata</taxon>
        <taxon>Euteleostomi</taxon>
        <taxon>Actinopterygii</taxon>
        <taxon>Neopterygii</taxon>
        <taxon>Teleostei</taxon>
        <taxon>Protacanthopterygii</taxon>
        <taxon>Salmoniformes</taxon>
        <taxon>Salmonidae</taxon>
        <taxon>Coregoninae</taxon>
        <taxon>Coregonus</taxon>
    </lineage>
</organism>
<name>A0AAN8LJ98_9TELE</name>
<dbReference type="GO" id="GO:0007165">
    <property type="term" value="P:signal transduction"/>
    <property type="evidence" value="ECO:0007669"/>
    <property type="project" value="InterPro"/>
</dbReference>
<dbReference type="PANTHER" id="PTHR24355:SF11">
    <property type="entry name" value="RHODOPSIN KINASE GRK1"/>
    <property type="match status" value="1"/>
</dbReference>
<dbReference type="InterPro" id="IPR000239">
    <property type="entry name" value="GPCR_kinase"/>
</dbReference>
<dbReference type="PROSITE" id="PS00108">
    <property type="entry name" value="PROTEIN_KINASE_ST"/>
    <property type="match status" value="1"/>
</dbReference>
<accession>A0AAN8LJ98</accession>
<dbReference type="InterPro" id="IPR000719">
    <property type="entry name" value="Prot_kinase_dom"/>
</dbReference>
<evidence type="ECO:0000256" key="2">
    <source>
        <dbReference type="ARBA" id="ARBA00022527"/>
    </source>
</evidence>
<dbReference type="PRINTS" id="PR00717">
    <property type="entry name" value="GPCRKINASE"/>
</dbReference>
<gene>
    <name evidence="12" type="ORF">J4Q44_G00195080</name>
</gene>
<dbReference type="EC" id="2.7.11.-" evidence="9"/>
<evidence type="ECO:0000256" key="4">
    <source>
        <dbReference type="ARBA" id="ARBA00022679"/>
    </source>
</evidence>
<sequence>MDRAITERIRELFSVGLLGKGAMVEKRILARVHSRFIVSLAYAFQTKDELCLVMTIMNGGDLKYHIYLVDENNPGFEEPRACFYAAQIIQGMEHLHQKRIIYRDLKPENVLLDNEGNVRISDLGLAVELKENQTKIKGYAGTPGFMAPELLKGEKYDTSVDYFTLGVTLFEFMAAKNPFRERGEKVEKEELKERIMTGTVVYPETFSENAKSICSALLEKQVDQRLGFKNGTCDEIRTHPFFSAIHWRRLDAGILSPPFVPDSKVVYAKDLDDVGEFSSVKGVGLDDPDRVFFDEFSSGNISIPWQEEMIETGIYGELNMWGPAGTIPNDLRRESILEQPKSTTCCLA</sequence>
<keyword evidence="13" id="KW-1185">Reference proteome</keyword>
<keyword evidence="6 9" id="KW-0418">Kinase</keyword>
<dbReference type="GO" id="GO:0050254">
    <property type="term" value="F:rhodopsin kinase activity"/>
    <property type="evidence" value="ECO:0007669"/>
    <property type="project" value="TreeGrafter"/>
</dbReference>
<dbReference type="InterPro" id="IPR000961">
    <property type="entry name" value="AGC-kinase_C"/>
</dbReference>
<feature type="active site" description="Proton acceptor" evidence="8">
    <location>
        <position position="104"/>
    </location>
</feature>
<reference evidence="12 13" key="1">
    <citation type="submission" date="2021-04" db="EMBL/GenBank/DDBJ databases">
        <authorList>
            <person name="De Guttry C."/>
            <person name="Zahm M."/>
            <person name="Klopp C."/>
            <person name="Cabau C."/>
            <person name="Louis A."/>
            <person name="Berthelot C."/>
            <person name="Parey E."/>
            <person name="Roest Crollius H."/>
            <person name="Montfort J."/>
            <person name="Robinson-Rechavi M."/>
            <person name="Bucao C."/>
            <person name="Bouchez O."/>
            <person name="Gislard M."/>
            <person name="Lluch J."/>
            <person name="Milhes M."/>
            <person name="Lampietro C."/>
            <person name="Lopez Roques C."/>
            <person name="Donnadieu C."/>
            <person name="Braasch I."/>
            <person name="Desvignes T."/>
            <person name="Postlethwait J."/>
            <person name="Bobe J."/>
            <person name="Wedekind C."/>
            <person name="Guiguen Y."/>
        </authorList>
    </citation>
    <scope>NUCLEOTIDE SEQUENCE [LARGE SCALE GENOMIC DNA]</scope>
    <source>
        <strain evidence="12">Cs_M1</strain>
        <tissue evidence="12">Blood</tissue>
    </source>
</reference>
<dbReference type="FunFam" id="1.10.510.10:FF:000074">
    <property type="entry name" value="G protein-coupled receptor kinase"/>
    <property type="match status" value="1"/>
</dbReference>
<proteinExistence type="inferred from homology"/>
<dbReference type="Gene3D" id="3.30.200.20">
    <property type="entry name" value="Phosphorylase Kinase, domain 1"/>
    <property type="match status" value="2"/>
</dbReference>
<dbReference type="PROSITE" id="PS51285">
    <property type="entry name" value="AGC_KINASE_CTER"/>
    <property type="match status" value="1"/>
</dbReference>
<evidence type="ECO:0000256" key="8">
    <source>
        <dbReference type="PIRSR" id="PIRSR600239-51"/>
    </source>
</evidence>